<dbReference type="SMR" id="A0A1U8NHR6"/>
<dbReference type="GO" id="GO:0006357">
    <property type="term" value="P:regulation of transcription by RNA polymerase II"/>
    <property type="evidence" value="ECO:0000318"/>
    <property type="project" value="GO_Central"/>
</dbReference>
<reference evidence="3" key="1">
    <citation type="journal article" date="2020" name="Nat. Genet.">
        <title>Genomic diversifications of five Gossypium allopolyploid species and their impact on cotton improvement.</title>
        <authorList>
            <person name="Chen Z.J."/>
            <person name="Sreedasyam A."/>
            <person name="Ando A."/>
            <person name="Song Q."/>
            <person name="De Santiago L.M."/>
            <person name="Hulse-Kemp A.M."/>
            <person name="Ding M."/>
            <person name="Ye W."/>
            <person name="Kirkbride R.C."/>
            <person name="Jenkins J."/>
            <person name="Plott C."/>
            <person name="Lovell J."/>
            <person name="Lin Y.M."/>
            <person name="Vaughn R."/>
            <person name="Liu B."/>
            <person name="Simpson S."/>
            <person name="Scheffler B.E."/>
            <person name="Wen L."/>
            <person name="Saski C.A."/>
            <person name="Grover C.E."/>
            <person name="Hu G."/>
            <person name="Conover J.L."/>
            <person name="Carlson J.W."/>
            <person name="Shu S."/>
            <person name="Boston L.B."/>
            <person name="Williams M."/>
            <person name="Peterson D.G."/>
            <person name="McGee K."/>
            <person name="Jones D.C."/>
            <person name="Wendel J.F."/>
            <person name="Stelly D.M."/>
            <person name="Grimwood J."/>
            <person name="Schmutz J."/>
        </authorList>
    </citation>
    <scope>NUCLEOTIDE SEQUENCE [LARGE SCALE GENOMIC DNA]</scope>
    <source>
        <strain evidence="3">cv. TM-1</strain>
    </source>
</reference>
<dbReference type="AlphaFoldDB" id="A0A1U8NHR6"/>
<dbReference type="Pfam" id="PF01486">
    <property type="entry name" value="K-box"/>
    <property type="match status" value="1"/>
</dbReference>
<feature type="domain" description="K-box" evidence="2">
    <location>
        <begin position="137"/>
        <end position="227"/>
    </location>
</feature>
<reference evidence="4" key="2">
    <citation type="submission" date="2025-08" db="UniProtKB">
        <authorList>
            <consortium name="RefSeq"/>
        </authorList>
    </citation>
    <scope>IDENTIFICATION</scope>
</reference>
<accession>A0A1U8NHR6</accession>
<dbReference type="STRING" id="3635.A0A1U8NHR6"/>
<name>A0A1U8NHR6_GOSHI</name>
<evidence type="ECO:0000313" key="3">
    <source>
        <dbReference type="Proteomes" id="UP000818029"/>
    </source>
</evidence>
<gene>
    <name evidence="4" type="primary">LOC107947376</name>
</gene>
<dbReference type="GeneID" id="107947376"/>
<dbReference type="InterPro" id="IPR002487">
    <property type="entry name" value="TF_Kbox"/>
</dbReference>
<protein>
    <submittedName>
        <fullName evidence="4">MADS-box protein AGL24 isoform X1</fullName>
    </submittedName>
</protein>
<evidence type="ECO:0000259" key="2">
    <source>
        <dbReference type="PROSITE" id="PS51297"/>
    </source>
</evidence>
<dbReference type="RefSeq" id="XP_016737518.1">
    <property type="nucleotide sequence ID" value="XM_016882029.2"/>
</dbReference>
<organism evidence="3 4">
    <name type="scientific">Gossypium hirsutum</name>
    <name type="common">Upland cotton</name>
    <name type="synonym">Gossypium mexicanum</name>
    <dbReference type="NCBI Taxonomy" id="3635"/>
    <lineage>
        <taxon>Eukaryota</taxon>
        <taxon>Viridiplantae</taxon>
        <taxon>Streptophyta</taxon>
        <taxon>Embryophyta</taxon>
        <taxon>Tracheophyta</taxon>
        <taxon>Spermatophyta</taxon>
        <taxon>Magnoliopsida</taxon>
        <taxon>eudicotyledons</taxon>
        <taxon>Gunneridae</taxon>
        <taxon>Pentapetalae</taxon>
        <taxon>rosids</taxon>
        <taxon>malvids</taxon>
        <taxon>Malvales</taxon>
        <taxon>Malvaceae</taxon>
        <taxon>Malvoideae</taxon>
        <taxon>Gossypium</taxon>
    </lineage>
</organism>
<proteinExistence type="predicted"/>
<dbReference type="Proteomes" id="UP000818029">
    <property type="component" value="Chromosome D12"/>
</dbReference>
<sequence length="267" mass="30623">MCLLVAISIGFVLRTIDFSNFDSFEHMCFFNKPIAVVCLFFVEWKENDETKDRDQEDRQHSGTTGDILKEEKRTFQESSRAFHSLRCRDSSYSLLSHRQALQIFQHQVTYRMRQVIERHRLQSERIDGLEGAPSVELQLESATHSVLSKEIAEKTQELRQLRGEDLHGLNLDQLKQLEKLVQGGLSQITETKDERFLKEISTLEKKGAELKEENLILKQQVENLPLVVKGQPSEPFPHLHKSGDPPPPPQGYNTSDISLTLGLPFPS</sequence>
<feature type="compositionally biased region" description="Basic and acidic residues" evidence="1">
    <location>
        <begin position="51"/>
        <end position="60"/>
    </location>
</feature>
<feature type="region of interest" description="Disordered" evidence="1">
    <location>
        <begin position="51"/>
        <end position="70"/>
    </location>
</feature>
<keyword evidence="3" id="KW-1185">Reference proteome</keyword>
<evidence type="ECO:0000313" key="4">
    <source>
        <dbReference type="RefSeq" id="XP_016737518.1"/>
    </source>
</evidence>
<dbReference type="OrthoDB" id="1898716at2759"/>
<dbReference type="PaxDb" id="3635-A0A1U8NHR6"/>
<evidence type="ECO:0000256" key="1">
    <source>
        <dbReference type="SAM" id="MobiDB-lite"/>
    </source>
</evidence>
<dbReference type="GO" id="GO:0000978">
    <property type="term" value="F:RNA polymerase II cis-regulatory region sequence-specific DNA binding"/>
    <property type="evidence" value="ECO:0000318"/>
    <property type="project" value="GO_Central"/>
</dbReference>
<dbReference type="PROSITE" id="PS51297">
    <property type="entry name" value="K_BOX"/>
    <property type="match status" value="1"/>
</dbReference>
<dbReference type="KEGG" id="ghi:107947376"/>
<dbReference type="GO" id="GO:0000981">
    <property type="term" value="F:DNA-binding transcription factor activity, RNA polymerase II-specific"/>
    <property type="evidence" value="ECO:0000318"/>
    <property type="project" value="GO_Central"/>
</dbReference>
<feature type="region of interest" description="Disordered" evidence="1">
    <location>
        <begin position="228"/>
        <end position="267"/>
    </location>
</feature>
<dbReference type="GO" id="GO:0005634">
    <property type="term" value="C:nucleus"/>
    <property type="evidence" value="ECO:0007669"/>
    <property type="project" value="InterPro"/>
</dbReference>